<feature type="signal peptide" evidence="1">
    <location>
        <begin position="1"/>
        <end position="23"/>
    </location>
</feature>
<protein>
    <submittedName>
        <fullName evidence="3">Metallophosphoesterase</fullName>
    </submittedName>
</protein>
<proteinExistence type="predicted"/>
<keyword evidence="1" id="KW-0732">Signal</keyword>
<dbReference type="InterPro" id="IPR029052">
    <property type="entry name" value="Metallo-depent_PP-like"/>
</dbReference>
<gene>
    <name evidence="3" type="ORF">IFK94_05445</name>
</gene>
<dbReference type="AlphaFoldDB" id="A0A8J6Y5M3"/>
<accession>A0A8J6Y5M3</accession>
<dbReference type="PANTHER" id="PTHR46546">
    <property type="entry name" value="SHEWANELLA-LIKE PROTEIN PHOSPHATASE 1"/>
    <property type="match status" value="1"/>
</dbReference>
<sequence>MRHPGRSVLLVVLLLIAALPSFAGEEFTGPMETSPWTWEGVPRIVALGDTHGGFAQVQLVLFGLELVDEDLRWAGGNTHLVFVGDMTDRGPQERQLLDLVRRLQGEAEEADGRVHVLLGNHEVMNMMQDLRYVPQEGYEAFIDEEDPDQRREASKRFYGQIRGEGLNRENFQRRFEDTYPPGYFARRSAFGPDGVYSNWLLDQHVILRLNGFVFVHGGLTEETAGLGYERINQSVRNGIRNYWKLREVLIESGEVTVSDDFRRTMGIAAEVMSGMANKVEKEAAGALREILKSPAVSPEGPVWYRGNSLEAERVERERVAACLETLGGRAMVVGHSIAKEGHITSRFGGKLFRADVGMAYPGGGAPQALVIEDNEVRVFDARTGELALATIEPPEGEGALSTVPQLSDLVLENLLESGKVQSVRRLGKGSTRPMLMEFRKDKKRVRGVCKNVQEPGDRYQHEIAAYRLDRRLGLNLVPVTVLRKSGVNVPCSLQYFVEHALDAQGAREYGLPPGHDEAIKLQLEAGKVFDALIGNMDRKESDILHIPVEGKIALIDHSRAFTLETDLKAWFPEGRWVLAPEMEAALKNLESGNLKKVLRGWLDKDQIKAVEVRRDALLEGCSQTGS</sequence>
<dbReference type="Pfam" id="PF00149">
    <property type="entry name" value="Metallophos"/>
    <property type="match status" value="1"/>
</dbReference>
<evidence type="ECO:0000259" key="2">
    <source>
        <dbReference type="Pfam" id="PF00149"/>
    </source>
</evidence>
<dbReference type="Gene3D" id="3.60.21.10">
    <property type="match status" value="1"/>
</dbReference>
<reference evidence="3 4" key="1">
    <citation type="submission" date="2020-08" db="EMBL/GenBank/DDBJ databases">
        <title>Acidobacteriota in marine sediments use diverse sulfur dissimilation pathways.</title>
        <authorList>
            <person name="Wasmund K."/>
        </authorList>
    </citation>
    <scope>NUCLEOTIDE SEQUENCE [LARGE SCALE GENOMIC DNA]</scope>
    <source>
        <strain evidence="3">MAG AM4</strain>
    </source>
</reference>
<dbReference type="GO" id="GO:0016787">
    <property type="term" value="F:hydrolase activity"/>
    <property type="evidence" value="ECO:0007669"/>
    <property type="project" value="InterPro"/>
</dbReference>
<evidence type="ECO:0000256" key="1">
    <source>
        <dbReference type="SAM" id="SignalP"/>
    </source>
</evidence>
<dbReference type="PANTHER" id="PTHR46546:SF4">
    <property type="entry name" value="SHEWANELLA-LIKE PROTEIN PHOSPHATASE 1"/>
    <property type="match status" value="1"/>
</dbReference>
<dbReference type="Proteomes" id="UP000648239">
    <property type="component" value="Unassembled WGS sequence"/>
</dbReference>
<evidence type="ECO:0000313" key="3">
    <source>
        <dbReference type="EMBL" id="MBD3867550.1"/>
    </source>
</evidence>
<dbReference type="EMBL" id="JACXWD010000012">
    <property type="protein sequence ID" value="MBD3867550.1"/>
    <property type="molecule type" value="Genomic_DNA"/>
</dbReference>
<dbReference type="InterPro" id="IPR004843">
    <property type="entry name" value="Calcineurin-like_PHP"/>
</dbReference>
<comment type="caution">
    <text evidence="3">The sequence shown here is derived from an EMBL/GenBank/DDBJ whole genome shotgun (WGS) entry which is preliminary data.</text>
</comment>
<evidence type="ECO:0000313" key="4">
    <source>
        <dbReference type="Proteomes" id="UP000648239"/>
    </source>
</evidence>
<feature type="chain" id="PRO_5035163052" evidence="1">
    <location>
        <begin position="24"/>
        <end position="626"/>
    </location>
</feature>
<dbReference type="SUPFAM" id="SSF56300">
    <property type="entry name" value="Metallo-dependent phosphatases"/>
    <property type="match status" value="1"/>
</dbReference>
<name>A0A8J6Y5M3_9BACT</name>
<feature type="domain" description="Calcineurin-like phosphoesterase" evidence="2">
    <location>
        <begin position="43"/>
        <end position="222"/>
    </location>
</feature>
<organism evidence="3 4">
    <name type="scientific">Candidatus Polarisedimenticola svalbardensis</name>
    <dbReference type="NCBI Taxonomy" id="2886004"/>
    <lineage>
        <taxon>Bacteria</taxon>
        <taxon>Pseudomonadati</taxon>
        <taxon>Acidobacteriota</taxon>
        <taxon>Candidatus Polarisedimenticolia</taxon>
        <taxon>Candidatus Polarisedimenticolales</taxon>
        <taxon>Candidatus Polarisedimenticolaceae</taxon>
        <taxon>Candidatus Polarisedimenticola</taxon>
    </lineage>
</organism>